<dbReference type="SMART" id="SM00066">
    <property type="entry name" value="GAL4"/>
    <property type="match status" value="1"/>
</dbReference>
<keyword evidence="9" id="KW-1185">Reference proteome</keyword>
<evidence type="ECO:0000259" key="7">
    <source>
        <dbReference type="PROSITE" id="PS50048"/>
    </source>
</evidence>
<dbReference type="InterPro" id="IPR050815">
    <property type="entry name" value="TF_fung"/>
</dbReference>
<dbReference type="GO" id="GO:0006351">
    <property type="term" value="P:DNA-templated transcription"/>
    <property type="evidence" value="ECO:0007669"/>
    <property type="project" value="InterPro"/>
</dbReference>
<dbReference type="InterPro" id="IPR007219">
    <property type="entry name" value="XnlR_reg_dom"/>
</dbReference>
<evidence type="ECO:0000256" key="2">
    <source>
        <dbReference type="ARBA" id="ARBA00022723"/>
    </source>
</evidence>
<feature type="region of interest" description="Disordered" evidence="6">
    <location>
        <begin position="573"/>
        <end position="733"/>
    </location>
</feature>
<comment type="caution">
    <text evidence="8">The sequence shown here is derived from an EMBL/GenBank/DDBJ whole genome shotgun (WGS) entry which is preliminary data.</text>
</comment>
<dbReference type="CDD" id="cd12148">
    <property type="entry name" value="fungal_TF_MHR"/>
    <property type="match status" value="1"/>
</dbReference>
<name>A0A8S0VYV7_CYCAE</name>
<dbReference type="OrthoDB" id="2123952at2759"/>
<gene>
    <name evidence="8" type="ORF">AAE3_LOCUS9640</name>
</gene>
<feature type="region of interest" description="Disordered" evidence="6">
    <location>
        <begin position="855"/>
        <end position="913"/>
    </location>
</feature>
<dbReference type="AlphaFoldDB" id="A0A8S0VYV7"/>
<evidence type="ECO:0000256" key="3">
    <source>
        <dbReference type="ARBA" id="ARBA00023015"/>
    </source>
</evidence>
<dbReference type="GO" id="GO:0003677">
    <property type="term" value="F:DNA binding"/>
    <property type="evidence" value="ECO:0007669"/>
    <property type="project" value="InterPro"/>
</dbReference>
<dbReference type="PROSITE" id="PS50048">
    <property type="entry name" value="ZN2_CY6_FUNGAL_2"/>
    <property type="match status" value="1"/>
</dbReference>
<proteinExistence type="predicted"/>
<dbReference type="PANTHER" id="PTHR47338">
    <property type="entry name" value="ZN(II)2CYS6 TRANSCRIPTION FACTOR (EUROFUNG)-RELATED"/>
    <property type="match status" value="1"/>
</dbReference>
<dbReference type="PANTHER" id="PTHR47338:SF5">
    <property type="entry name" value="ZN(II)2CYS6 TRANSCRIPTION FACTOR (EUROFUNG)"/>
    <property type="match status" value="1"/>
</dbReference>
<reference evidence="8 9" key="1">
    <citation type="submission" date="2020-01" db="EMBL/GenBank/DDBJ databases">
        <authorList>
            <person name="Gupta K D."/>
        </authorList>
    </citation>
    <scope>NUCLEOTIDE SEQUENCE [LARGE SCALE GENOMIC DNA]</scope>
</reference>
<feature type="compositionally biased region" description="Low complexity" evidence="6">
    <location>
        <begin position="655"/>
        <end position="667"/>
    </location>
</feature>
<evidence type="ECO:0000313" key="8">
    <source>
        <dbReference type="EMBL" id="CAA7267424.1"/>
    </source>
</evidence>
<accession>A0A8S0VYV7</accession>
<dbReference type="InterPro" id="IPR036864">
    <property type="entry name" value="Zn2-C6_fun-type_DNA-bd_sf"/>
</dbReference>
<organism evidence="8 9">
    <name type="scientific">Cyclocybe aegerita</name>
    <name type="common">Black poplar mushroom</name>
    <name type="synonym">Agrocybe aegerita</name>
    <dbReference type="NCBI Taxonomy" id="1973307"/>
    <lineage>
        <taxon>Eukaryota</taxon>
        <taxon>Fungi</taxon>
        <taxon>Dikarya</taxon>
        <taxon>Basidiomycota</taxon>
        <taxon>Agaricomycotina</taxon>
        <taxon>Agaricomycetes</taxon>
        <taxon>Agaricomycetidae</taxon>
        <taxon>Agaricales</taxon>
        <taxon>Agaricineae</taxon>
        <taxon>Bolbitiaceae</taxon>
        <taxon>Cyclocybe</taxon>
    </lineage>
</organism>
<keyword evidence="5" id="KW-0539">Nucleus</keyword>
<feature type="compositionally biased region" description="Low complexity" evidence="6">
    <location>
        <begin position="580"/>
        <end position="611"/>
    </location>
</feature>
<dbReference type="Proteomes" id="UP000467700">
    <property type="component" value="Unassembled WGS sequence"/>
</dbReference>
<feature type="compositionally biased region" description="Gly residues" evidence="6">
    <location>
        <begin position="709"/>
        <end position="723"/>
    </location>
</feature>
<comment type="subcellular location">
    <subcellularLocation>
        <location evidence="1">Nucleus</location>
    </subcellularLocation>
</comment>
<feature type="compositionally biased region" description="Polar residues" evidence="6">
    <location>
        <begin position="680"/>
        <end position="693"/>
    </location>
</feature>
<keyword evidence="3" id="KW-0805">Transcription regulation</keyword>
<dbReference type="InterPro" id="IPR001138">
    <property type="entry name" value="Zn2Cys6_DnaBD"/>
</dbReference>
<keyword evidence="4" id="KW-0804">Transcription</keyword>
<dbReference type="Pfam" id="PF04082">
    <property type="entry name" value="Fungal_trans"/>
    <property type="match status" value="1"/>
</dbReference>
<feature type="compositionally biased region" description="Gly residues" evidence="6">
    <location>
        <begin position="805"/>
        <end position="817"/>
    </location>
</feature>
<evidence type="ECO:0000256" key="5">
    <source>
        <dbReference type="ARBA" id="ARBA00023242"/>
    </source>
</evidence>
<evidence type="ECO:0000313" key="9">
    <source>
        <dbReference type="Proteomes" id="UP000467700"/>
    </source>
</evidence>
<feature type="compositionally biased region" description="Polar residues" evidence="6">
    <location>
        <begin position="724"/>
        <end position="733"/>
    </location>
</feature>
<dbReference type="SUPFAM" id="SSF57701">
    <property type="entry name" value="Zn2/Cys6 DNA-binding domain"/>
    <property type="match status" value="1"/>
</dbReference>
<keyword evidence="2" id="KW-0479">Metal-binding</keyword>
<sequence length="929" mass="100046">MKGPKRKRLAKACDACHKSKRRCDGTAPCSNCYYASKQCTYTDASGRPVPAPRPFKPERQDPSSSAADNRPILPAPSSSQFRIYPNPPPQQQQQHPYQADSDDEHKHTRKRFRNDRGNPMPVDDLVIDGPISAVSMDRAASAELDPSSSPTAILPAPSSTSPPLPPPSATIASHLTFFSPSALSPHRYQNSPAFGHHPLDSPADRSHKKLCPRCLMAQVGSSLSQTSLLPRLSVFSRCTTSSPKTRPPFGAPDFMVIPPLSLSFPLLIKEADLALQIVEGLGVHSPEHPTLTPVPSQEFVQRSIEREAIRRIFWLIHLLDVMASIYFKKPVTFTDSELRLRLPVDETSFELGVHSTLPEYLYLPAVRTQYASEFGHLIRIVSIYAKMEYALDELNGKSPTETSLHPETASNPSAMLMEAENKMKEWDRTLPEHLRFSEQSLQVQQSMFETSSNTGAWCWCNIHIHHASCVLALHTGSRTHRGPRPDASEALRKIDLILQMLGDRAKNSILSCVFFIDLAVFFVSHEIPFLIVGTALWSLVKYCKRDDAQIRKWAHEYEESWGTATFELVQDWRSHPSPPQQHQYPHPHSQQPQQQQHSHTTSHGHPQQPHQVPHRRLSDPPSYSGNGGANCVDHSVKRSPSHSPPISYPLGRPPNSANSSSSNHNSNRPLGINPHENNALPDSSNGNGAGSSRDSGRTGQGQPSAPPGSGVGVGPALGHGGNGSQVSMSQSQPQGVLGKFAGRDQANVTQHPRWPHLGAGGAAAGVNGGMSGPGVSGDVTVGVGVNSVSMGPGGGGNAGLSMNGSGSGSNSVGGGGSSNTAGQRNLSLLDGSLQLPSLKSSGLLDSWSLRNNQVANGAAHQQGQQQQQQNTTSPRRTTPPGGGGGSLGVPSLAQHRSLHHHGHSGSSDLRPSTTLAMPVGLQWLANESQ</sequence>
<feature type="region of interest" description="Disordered" evidence="6">
    <location>
        <begin position="794"/>
        <end position="823"/>
    </location>
</feature>
<feature type="compositionally biased region" description="Low complexity" evidence="6">
    <location>
        <begin position="146"/>
        <end position="159"/>
    </location>
</feature>
<dbReference type="PROSITE" id="PS00463">
    <property type="entry name" value="ZN2_CY6_FUNGAL_1"/>
    <property type="match status" value="1"/>
</dbReference>
<dbReference type="GO" id="GO:0008270">
    <property type="term" value="F:zinc ion binding"/>
    <property type="evidence" value="ECO:0007669"/>
    <property type="project" value="InterPro"/>
</dbReference>
<evidence type="ECO:0000256" key="1">
    <source>
        <dbReference type="ARBA" id="ARBA00004123"/>
    </source>
</evidence>
<dbReference type="Pfam" id="PF00172">
    <property type="entry name" value="Zn_clus"/>
    <property type="match status" value="1"/>
</dbReference>
<evidence type="ECO:0000256" key="4">
    <source>
        <dbReference type="ARBA" id="ARBA00023163"/>
    </source>
</evidence>
<dbReference type="Gene3D" id="4.10.240.10">
    <property type="entry name" value="Zn(2)-C6 fungal-type DNA-binding domain"/>
    <property type="match status" value="1"/>
</dbReference>
<evidence type="ECO:0000256" key="6">
    <source>
        <dbReference type="SAM" id="MobiDB-lite"/>
    </source>
</evidence>
<feature type="domain" description="Zn(2)-C6 fungal-type" evidence="7">
    <location>
        <begin position="12"/>
        <end position="41"/>
    </location>
</feature>
<feature type="region of interest" description="Disordered" evidence="6">
    <location>
        <begin position="139"/>
        <end position="168"/>
    </location>
</feature>
<feature type="compositionally biased region" description="Low complexity" evidence="6">
    <location>
        <begin position="855"/>
        <end position="879"/>
    </location>
</feature>
<protein>
    <recommendedName>
        <fullName evidence="7">Zn(2)-C6 fungal-type domain-containing protein</fullName>
    </recommendedName>
</protein>
<feature type="region of interest" description="Disordered" evidence="6">
    <location>
        <begin position="42"/>
        <end position="126"/>
    </location>
</feature>
<dbReference type="EMBL" id="CACVBS010000059">
    <property type="protein sequence ID" value="CAA7267424.1"/>
    <property type="molecule type" value="Genomic_DNA"/>
</dbReference>
<dbReference type="GO" id="GO:0005634">
    <property type="term" value="C:nucleus"/>
    <property type="evidence" value="ECO:0007669"/>
    <property type="project" value="UniProtKB-SubCell"/>
</dbReference>
<dbReference type="CDD" id="cd00067">
    <property type="entry name" value="GAL4"/>
    <property type="match status" value="1"/>
</dbReference>
<dbReference type="GO" id="GO:0000981">
    <property type="term" value="F:DNA-binding transcription factor activity, RNA polymerase II-specific"/>
    <property type="evidence" value="ECO:0007669"/>
    <property type="project" value="InterPro"/>
</dbReference>